<organism evidence="1">
    <name type="scientific">Clastoptera arizonana</name>
    <name type="common">Arizona spittle bug</name>
    <dbReference type="NCBI Taxonomy" id="38151"/>
    <lineage>
        <taxon>Eukaryota</taxon>
        <taxon>Metazoa</taxon>
        <taxon>Ecdysozoa</taxon>
        <taxon>Arthropoda</taxon>
        <taxon>Hexapoda</taxon>
        <taxon>Insecta</taxon>
        <taxon>Pterygota</taxon>
        <taxon>Neoptera</taxon>
        <taxon>Paraneoptera</taxon>
        <taxon>Hemiptera</taxon>
        <taxon>Auchenorrhyncha</taxon>
        <taxon>Cercopoidea</taxon>
        <taxon>Clastopteridae</taxon>
        <taxon>Clastoptera</taxon>
    </lineage>
</organism>
<name>A0A1B6CR57_9HEMI</name>
<dbReference type="AlphaFoldDB" id="A0A1B6CR57"/>
<reference evidence="1" key="1">
    <citation type="submission" date="2015-12" db="EMBL/GenBank/DDBJ databases">
        <title>De novo transcriptome assembly of four potential Pierce s Disease insect vectors from Arizona vineyards.</title>
        <authorList>
            <person name="Tassone E.E."/>
        </authorList>
    </citation>
    <scope>NUCLEOTIDE SEQUENCE</scope>
</reference>
<gene>
    <name evidence="1" type="ORF">g.39573</name>
</gene>
<sequence>MNGQNVQATEIIDNLKKTCCIRFEETESEKLIPAIRHVLSATEIFIFLRSNKTIREKQNFVEDVSYIKYIQSFNIMFQYYYVKLQQHKNIILFICFLIKSCFN</sequence>
<proteinExistence type="predicted"/>
<evidence type="ECO:0000313" key="1">
    <source>
        <dbReference type="EMBL" id="JAS15950.1"/>
    </source>
</evidence>
<dbReference type="EMBL" id="GEDC01021348">
    <property type="protein sequence ID" value="JAS15950.1"/>
    <property type="molecule type" value="Transcribed_RNA"/>
</dbReference>
<protein>
    <submittedName>
        <fullName evidence="1">Uncharacterized protein</fullName>
    </submittedName>
</protein>
<accession>A0A1B6CR57</accession>